<feature type="transmembrane region" description="Helical" evidence="5">
    <location>
        <begin position="63"/>
        <end position="82"/>
    </location>
</feature>
<dbReference type="EMBL" id="VSRR010002501">
    <property type="protein sequence ID" value="MPC31771.1"/>
    <property type="molecule type" value="Genomic_DNA"/>
</dbReference>
<keyword evidence="2 5" id="KW-0812">Transmembrane</keyword>
<dbReference type="Proteomes" id="UP000324222">
    <property type="component" value="Unassembled WGS sequence"/>
</dbReference>
<keyword evidence="7" id="KW-1185">Reference proteome</keyword>
<reference evidence="6 7" key="1">
    <citation type="submission" date="2019-05" db="EMBL/GenBank/DDBJ databases">
        <title>Another draft genome of Portunus trituberculatus and its Hox gene families provides insights of decapod evolution.</title>
        <authorList>
            <person name="Jeong J.-H."/>
            <person name="Song I."/>
            <person name="Kim S."/>
            <person name="Choi T."/>
            <person name="Kim D."/>
            <person name="Ryu S."/>
            <person name="Kim W."/>
        </authorList>
    </citation>
    <scope>NUCLEOTIDE SEQUENCE [LARGE SCALE GENOMIC DNA]</scope>
    <source>
        <tissue evidence="6">Muscle</tissue>
    </source>
</reference>
<dbReference type="PANTHER" id="PTHR24064">
    <property type="entry name" value="SOLUTE CARRIER FAMILY 22 MEMBER"/>
    <property type="match status" value="1"/>
</dbReference>
<evidence type="ECO:0000256" key="2">
    <source>
        <dbReference type="ARBA" id="ARBA00022692"/>
    </source>
</evidence>
<gene>
    <name evidence="6" type="primary">Orct_6</name>
    <name evidence="6" type="ORF">E2C01_025067</name>
</gene>
<evidence type="ECO:0000256" key="5">
    <source>
        <dbReference type="SAM" id="Phobius"/>
    </source>
</evidence>
<evidence type="ECO:0000256" key="3">
    <source>
        <dbReference type="ARBA" id="ARBA00022989"/>
    </source>
</evidence>
<proteinExistence type="predicted"/>
<evidence type="ECO:0000313" key="6">
    <source>
        <dbReference type="EMBL" id="MPC31771.1"/>
    </source>
</evidence>
<dbReference type="Gene3D" id="1.20.1250.20">
    <property type="entry name" value="MFS general substrate transporter like domains"/>
    <property type="match status" value="1"/>
</dbReference>
<comment type="subcellular location">
    <subcellularLocation>
        <location evidence="1">Membrane</location>
        <topology evidence="1">Multi-pass membrane protein</topology>
    </subcellularLocation>
</comment>
<keyword evidence="4 5" id="KW-0472">Membrane</keyword>
<protein>
    <submittedName>
        <fullName evidence="6">Organic cation transporter protein</fullName>
    </submittedName>
</protein>
<dbReference type="GO" id="GO:0016020">
    <property type="term" value="C:membrane"/>
    <property type="evidence" value="ECO:0007669"/>
    <property type="project" value="UniProtKB-SubCell"/>
</dbReference>
<evidence type="ECO:0000256" key="1">
    <source>
        <dbReference type="ARBA" id="ARBA00004141"/>
    </source>
</evidence>
<dbReference type="OrthoDB" id="5141738at2759"/>
<comment type="caution">
    <text evidence="6">The sequence shown here is derived from an EMBL/GenBank/DDBJ whole genome shotgun (WGS) entry which is preliminary data.</text>
</comment>
<dbReference type="AlphaFoldDB" id="A0A5B7ECB4"/>
<dbReference type="SUPFAM" id="SSF103473">
    <property type="entry name" value="MFS general substrate transporter"/>
    <property type="match status" value="1"/>
</dbReference>
<evidence type="ECO:0000256" key="4">
    <source>
        <dbReference type="ARBA" id="ARBA00023136"/>
    </source>
</evidence>
<name>A0A5B7ECB4_PORTR</name>
<organism evidence="6 7">
    <name type="scientific">Portunus trituberculatus</name>
    <name type="common">Swimming crab</name>
    <name type="synonym">Neptunus trituberculatus</name>
    <dbReference type="NCBI Taxonomy" id="210409"/>
    <lineage>
        <taxon>Eukaryota</taxon>
        <taxon>Metazoa</taxon>
        <taxon>Ecdysozoa</taxon>
        <taxon>Arthropoda</taxon>
        <taxon>Crustacea</taxon>
        <taxon>Multicrustacea</taxon>
        <taxon>Malacostraca</taxon>
        <taxon>Eumalacostraca</taxon>
        <taxon>Eucarida</taxon>
        <taxon>Decapoda</taxon>
        <taxon>Pleocyemata</taxon>
        <taxon>Brachyura</taxon>
        <taxon>Eubrachyura</taxon>
        <taxon>Portunoidea</taxon>
        <taxon>Portunidae</taxon>
        <taxon>Portuninae</taxon>
        <taxon>Portunus</taxon>
    </lineage>
</organism>
<keyword evidence="3 5" id="KW-1133">Transmembrane helix</keyword>
<feature type="transmembrane region" description="Helical" evidence="5">
    <location>
        <begin position="35"/>
        <end position="56"/>
    </location>
</feature>
<accession>A0A5B7ECB4</accession>
<sequence>MGKTGWVTSRRPRMVNSGVYYGLSLSTSNLGGNPYLNFVISGAVELPGLALATILLDRVGRRIPLAAFLGLGGLCLVSTIFVPKGE</sequence>
<dbReference type="InterPro" id="IPR036259">
    <property type="entry name" value="MFS_trans_sf"/>
</dbReference>
<evidence type="ECO:0000313" key="7">
    <source>
        <dbReference type="Proteomes" id="UP000324222"/>
    </source>
</evidence>